<feature type="binding site" evidence="8">
    <location>
        <position position="877"/>
    </location>
    <ligand>
        <name>Fe cation</name>
        <dbReference type="ChEBI" id="CHEBI:24875"/>
        <note>catalytic</note>
    </ligand>
</feature>
<keyword evidence="7 8" id="KW-0408">Iron</keyword>
<dbReference type="InterPro" id="IPR004294">
    <property type="entry name" value="Carotenoid_Oase"/>
</dbReference>
<dbReference type="PRINTS" id="PR00738">
    <property type="entry name" value="GLHYDRLASE20"/>
</dbReference>
<keyword evidence="6" id="KW-0378">Hydrolase</keyword>
<dbReference type="SUPFAM" id="SSF51445">
    <property type="entry name" value="(Trans)glycosidases"/>
    <property type="match status" value="1"/>
</dbReference>
<feature type="binding site" evidence="8">
    <location>
        <position position="755"/>
    </location>
    <ligand>
        <name>Fe cation</name>
        <dbReference type="ChEBI" id="CHEBI:24875"/>
        <note>catalytic</note>
    </ligand>
</feature>
<evidence type="ECO:0000256" key="9">
    <source>
        <dbReference type="PIRSR" id="PIRSR625705-1"/>
    </source>
</evidence>
<evidence type="ECO:0000256" key="8">
    <source>
        <dbReference type="PIRSR" id="PIRSR604294-1"/>
    </source>
</evidence>
<feature type="domain" description="Glycoside hydrolase family 20 catalytic" evidence="10">
    <location>
        <begin position="204"/>
        <end position="548"/>
    </location>
</feature>
<evidence type="ECO:0000256" key="1">
    <source>
        <dbReference type="ARBA" id="ARBA00001231"/>
    </source>
</evidence>
<evidence type="ECO:0000256" key="6">
    <source>
        <dbReference type="ARBA" id="ARBA00022801"/>
    </source>
</evidence>
<dbReference type="Pfam" id="PF00728">
    <property type="entry name" value="Glyco_hydro_20"/>
    <property type="match status" value="1"/>
</dbReference>
<dbReference type="InterPro" id="IPR015883">
    <property type="entry name" value="Glyco_hydro_20_cat"/>
</dbReference>
<reference evidence="12 13" key="2">
    <citation type="submission" date="2024-05" db="EMBL/GenBank/DDBJ databases">
        <authorList>
            <person name="Chen Y."/>
            <person name="Shah S."/>
            <person name="Dougan E. K."/>
            <person name="Thang M."/>
            <person name="Chan C."/>
        </authorList>
    </citation>
    <scope>NUCLEOTIDE SEQUENCE [LARGE SCALE GENOMIC DNA]</scope>
</reference>
<dbReference type="AlphaFoldDB" id="A0A9P1CHZ2"/>
<dbReference type="GO" id="GO:0030203">
    <property type="term" value="P:glycosaminoglycan metabolic process"/>
    <property type="evidence" value="ECO:0007669"/>
    <property type="project" value="TreeGrafter"/>
</dbReference>
<dbReference type="PANTHER" id="PTHR22600:SF57">
    <property type="entry name" value="BETA-N-ACETYLHEXOSAMINIDASE"/>
    <property type="match status" value="1"/>
</dbReference>
<organism evidence="11">
    <name type="scientific">Cladocopium goreaui</name>
    <dbReference type="NCBI Taxonomy" id="2562237"/>
    <lineage>
        <taxon>Eukaryota</taxon>
        <taxon>Sar</taxon>
        <taxon>Alveolata</taxon>
        <taxon>Dinophyceae</taxon>
        <taxon>Suessiales</taxon>
        <taxon>Symbiodiniaceae</taxon>
        <taxon>Cladocopium</taxon>
    </lineage>
</organism>
<comment type="cofactor">
    <cofactor evidence="8">
        <name>Fe(2+)</name>
        <dbReference type="ChEBI" id="CHEBI:29033"/>
    </cofactor>
    <text evidence="8">Binds 1 Fe(2+) ion per subunit.</text>
</comment>
<dbReference type="InterPro" id="IPR017853">
    <property type="entry name" value="GH"/>
</dbReference>
<comment type="similarity">
    <text evidence="2">Belongs to the glycosyl hydrolase 20 family.</text>
</comment>
<dbReference type="SUPFAM" id="SSF55545">
    <property type="entry name" value="beta-N-acetylhexosaminidase-like domain"/>
    <property type="match status" value="1"/>
</dbReference>
<protein>
    <recommendedName>
        <fullName evidence="4">beta-N-acetylhexosaminidase</fullName>
        <ecNumber evidence="4">3.2.1.52</ecNumber>
    </recommendedName>
</protein>
<dbReference type="Pfam" id="PF03055">
    <property type="entry name" value="RPE65"/>
    <property type="match status" value="1"/>
</dbReference>
<comment type="caution">
    <text evidence="11">The sequence shown here is derived from an EMBL/GenBank/DDBJ whole genome shotgun (WGS) entry which is preliminary data.</text>
</comment>
<dbReference type="OrthoDB" id="428480at2759"/>
<feature type="binding site" evidence="8">
    <location>
        <position position="1061"/>
    </location>
    <ligand>
        <name>Fe cation</name>
        <dbReference type="ChEBI" id="CHEBI:24875"/>
        <note>catalytic</note>
    </ligand>
</feature>
<evidence type="ECO:0000313" key="11">
    <source>
        <dbReference type="EMBL" id="CAI3991935.1"/>
    </source>
</evidence>
<dbReference type="EMBL" id="CAMXCT010001651">
    <property type="protein sequence ID" value="CAI3991935.1"/>
    <property type="molecule type" value="Genomic_DNA"/>
</dbReference>
<feature type="active site" description="Proton donor" evidence="9">
    <location>
        <position position="378"/>
    </location>
</feature>
<name>A0A9P1CHZ2_9DINO</name>
<sequence>VCLPSVAEILSPGNVKAFVVELAAPSMRSDLPRALHIVCTEDSKEQIYDVQLALPGESQVRLAPLELPTFPGVPQAAAVSPLPTMPGFALSAGLQAPVELKAVTEAQTAAELLKEWLQVWPPGAPLWPSPGDASARRTWSLGLSEELLGEAYELRIEDEFLELLAGTKEGFLRGVASIRQLFGIALAEGWPRVPAQILRDRPRFGHRGLMLDVARHFFPVSFVKRLLDWMFFYKLNVFHWHLTDDEGWRLEIKSLPNLTTHGAFRGRGHVIEPQYGGDPRRYGGFYSHDDVREVLRYAEQRGITVVPEIDVPGHCYAALQALPELAKTVEKRKAPRSVQGFRGNVLDVRAEVTFAFLEAVLIEVLELFPGPVHVGMDEIPARAWSQQPEEEERLKAMLAAWLQEFLGARGRAMLAWEEAFSGNSGVVPNADPRPAAMAWKDDERFAVQAANVGLDIILCPAHFLYLDIVQDLNFEDKGLYWAAPALPLHRVYDYEPLERLKRLGLQADAVQRLRGVQANLWTETVESEERAQEMLFPRLLAVAELAWTMPERKVWEDFKFKLGPQLQWLTREASLQRWNWHKFFLAKADFMRVKWKRPFLWQKLNFLWRPFGAVARELGFGVMGSKSAGDLWSKQRFRAATVETSKMVCAVTFDGTGHAHFRNRYVRTPGFVEELEAKKMLYRGQFSQKSGGFLANAFDMRVKNLANTNVMHWAGRLFALWEGGLPMELDPLSLSTKGFSDFNGSLTKKDTFTAHPRFDAKTVRKVGFQYQPDPVAGITNISFWEFAPEGFDLVQRVDVEVPGFGFYHDFLVTDSYYILSRAPVEISPQRGLEGLLGFRSMGESIDFDEQQPTQLVLVPRDGSEARYVDLDTHFCFHYANGFEEDEKLILDFVRTPSLELGNASAQQKPLWEVMELESLDPNRFTRYEIDKSTGSWTKQELSDQHVDFPSINPAYSTKPYRFAWCATSALDGVTAPLQGLVKVDVTGKEPQQIWLPEAAEFIGEVIFCPDGGDAEDDGYLVGISVDGRKKSSDLLVFDARDIRDGPICRLPLPAFIPHALHGSYVPGLVPSAAEIQAAWEETPTSL</sequence>
<evidence type="ECO:0000256" key="3">
    <source>
        <dbReference type="ARBA" id="ARBA00006787"/>
    </source>
</evidence>
<dbReference type="Gene3D" id="3.20.20.80">
    <property type="entry name" value="Glycosidases"/>
    <property type="match status" value="1"/>
</dbReference>
<comment type="similarity">
    <text evidence="3">Belongs to the carotenoid oxygenase family.</text>
</comment>
<dbReference type="Gene3D" id="3.30.379.10">
    <property type="entry name" value="Chitobiase/beta-hexosaminidase domain 2-like"/>
    <property type="match status" value="1"/>
</dbReference>
<keyword evidence="13" id="KW-1185">Reference proteome</keyword>
<dbReference type="GO" id="GO:0016702">
    <property type="term" value="F:oxidoreductase activity, acting on single donors with incorporation of molecular oxygen, incorporation of two atoms of oxygen"/>
    <property type="evidence" value="ECO:0007669"/>
    <property type="project" value="InterPro"/>
</dbReference>
<reference evidence="11" key="1">
    <citation type="submission" date="2022-10" db="EMBL/GenBank/DDBJ databases">
        <authorList>
            <person name="Chen Y."/>
            <person name="Dougan E. K."/>
            <person name="Chan C."/>
            <person name="Rhodes N."/>
            <person name="Thang M."/>
        </authorList>
    </citation>
    <scope>NUCLEOTIDE SEQUENCE</scope>
</reference>
<feature type="binding site" evidence="8">
    <location>
        <position position="808"/>
    </location>
    <ligand>
        <name>Fe cation</name>
        <dbReference type="ChEBI" id="CHEBI:24875"/>
        <note>catalytic</note>
    </ligand>
</feature>
<dbReference type="Proteomes" id="UP001152797">
    <property type="component" value="Unassembled WGS sequence"/>
</dbReference>
<evidence type="ECO:0000256" key="2">
    <source>
        <dbReference type="ARBA" id="ARBA00006285"/>
    </source>
</evidence>
<evidence type="ECO:0000256" key="5">
    <source>
        <dbReference type="ARBA" id="ARBA00022723"/>
    </source>
</evidence>
<dbReference type="GO" id="GO:0046872">
    <property type="term" value="F:metal ion binding"/>
    <property type="evidence" value="ECO:0007669"/>
    <property type="project" value="UniProtKB-KW"/>
</dbReference>
<feature type="non-terminal residue" evidence="11">
    <location>
        <position position="1086"/>
    </location>
</feature>
<dbReference type="EMBL" id="CAMXCT030001651">
    <property type="protein sequence ID" value="CAL4779247.1"/>
    <property type="molecule type" value="Genomic_DNA"/>
</dbReference>
<dbReference type="GO" id="GO:0005975">
    <property type="term" value="P:carbohydrate metabolic process"/>
    <property type="evidence" value="ECO:0007669"/>
    <property type="project" value="InterPro"/>
</dbReference>
<dbReference type="InterPro" id="IPR025705">
    <property type="entry name" value="Beta_hexosaminidase_sua/sub"/>
</dbReference>
<comment type="catalytic activity">
    <reaction evidence="1">
        <text>Hydrolysis of terminal non-reducing N-acetyl-D-hexosamine residues in N-acetyl-beta-D-hexosaminides.</text>
        <dbReference type="EC" id="3.2.1.52"/>
    </reaction>
</comment>
<dbReference type="GO" id="GO:0016020">
    <property type="term" value="C:membrane"/>
    <property type="evidence" value="ECO:0007669"/>
    <property type="project" value="TreeGrafter"/>
</dbReference>
<dbReference type="PANTHER" id="PTHR22600">
    <property type="entry name" value="BETA-HEXOSAMINIDASE"/>
    <property type="match status" value="1"/>
</dbReference>
<evidence type="ECO:0000313" key="12">
    <source>
        <dbReference type="EMBL" id="CAL4779247.1"/>
    </source>
</evidence>
<accession>A0A9P1CHZ2</accession>
<gene>
    <name evidence="11" type="ORF">C1SCF055_LOCUS18798</name>
</gene>
<proteinExistence type="inferred from homology"/>
<evidence type="ECO:0000256" key="4">
    <source>
        <dbReference type="ARBA" id="ARBA00012663"/>
    </source>
</evidence>
<evidence type="ECO:0000259" key="10">
    <source>
        <dbReference type="Pfam" id="PF00728"/>
    </source>
</evidence>
<dbReference type="InterPro" id="IPR029018">
    <property type="entry name" value="Hex-like_dom2"/>
</dbReference>
<dbReference type="EMBL" id="CAMXCT020001651">
    <property type="protein sequence ID" value="CAL1145310.1"/>
    <property type="molecule type" value="Genomic_DNA"/>
</dbReference>
<evidence type="ECO:0000313" key="13">
    <source>
        <dbReference type="Proteomes" id="UP001152797"/>
    </source>
</evidence>
<dbReference type="EC" id="3.2.1.52" evidence="4"/>
<keyword evidence="5 8" id="KW-0479">Metal-binding</keyword>
<dbReference type="CDD" id="cd06563">
    <property type="entry name" value="GH20_chitobiase-like"/>
    <property type="match status" value="1"/>
</dbReference>
<evidence type="ECO:0000256" key="7">
    <source>
        <dbReference type="ARBA" id="ARBA00023004"/>
    </source>
</evidence>
<dbReference type="GO" id="GO:0004563">
    <property type="term" value="F:beta-N-acetylhexosaminidase activity"/>
    <property type="evidence" value="ECO:0007669"/>
    <property type="project" value="UniProtKB-EC"/>
</dbReference>